<reference evidence="2 3" key="1">
    <citation type="submission" date="2023-11" db="EMBL/GenBank/DDBJ databases">
        <title>Peredibacter starrii A3.12.</title>
        <authorList>
            <person name="Mitchell R.J."/>
        </authorList>
    </citation>
    <scope>NUCLEOTIDE SEQUENCE [LARGE SCALE GENOMIC DNA]</scope>
    <source>
        <strain evidence="2 3">A3.12</strain>
    </source>
</reference>
<evidence type="ECO:0000256" key="1">
    <source>
        <dbReference type="SAM" id="Phobius"/>
    </source>
</evidence>
<feature type="transmembrane region" description="Helical" evidence="1">
    <location>
        <begin position="128"/>
        <end position="145"/>
    </location>
</feature>
<feature type="transmembrane region" description="Helical" evidence="1">
    <location>
        <begin position="34"/>
        <end position="59"/>
    </location>
</feature>
<protein>
    <submittedName>
        <fullName evidence="2">DMT family transporter</fullName>
    </submittedName>
</protein>
<dbReference type="RefSeq" id="WP_321397879.1">
    <property type="nucleotide sequence ID" value="NZ_CP139487.1"/>
</dbReference>
<dbReference type="PANTHER" id="PTHR34821">
    <property type="entry name" value="INNER MEMBRANE PROTEIN YDCZ"/>
    <property type="match status" value="1"/>
</dbReference>
<gene>
    <name evidence="2" type="ORF">SOO65_04960</name>
</gene>
<evidence type="ECO:0000313" key="2">
    <source>
        <dbReference type="EMBL" id="WPU66090.1"/>
    </source>
</evidence>
<dbReference type="GO" id="GO:0005886">
    <property type="term" value="C:plasma membrane"/>
    <property type="evidence" value="ECO:0007669"/>
    <property type="project" value="TreeGrafter"/>
</dbReference>
<dbReference type="PANTHER" id="PTHR34821:SF2">
    <property type="entry name" value="INNER MEMBRANE PROTEIN YDCZ"/>
    <property type="match status" value="1"/>
</dbReference>
<feature type="transmembrane region" description="Helical" evidence="1">
    <location>
        <begin position="71"/>
        <end position="90"/>
    </location>
</feature>
<keyword evidence="1" id="KW-0812">Transmembrane</keyword>
<name>A0AAX4HSZ5_9BACT</name>
<dbReference type="EMBL" id="CP139487">
    <property type="protein sequence ID" value="WPU66090.1"/>
    <property type="molecule type" value="Genomic_DNA"/>
</dbReference>
<accession>A0AAX4HSZ5</accession>
<evidence type="ECO:0000313" key="3">
    <source>
        <dbReference type="Proteomes" id="UP001324634"/>
    </source>
</evidence>
<dbReference type="KEGG" id="psti:SOO65_04960"/>
<dbReference type="Pfam" id="PF04657">
    <property type="entry name" value="DMT_YdcZ"/>
    <property type="match status" value="1"/>
</dbReference>
<keyword evidence="1" id="KW-1133">Transmembrane helix</keyword>
<keyword evidence="1" id="KW-0472">Membrane</keyword>
<dbReference type="Proteomes" id="UP001324634">
    <property type="component" value="Chromosome"/>
</dbReference>
<organism evidence="2 3">
    <name type="scientific">Peredibacter starrii</name>
    <dbReference type="NCBI Taxonomy" id="28202"/>
    <lineage>
        <taxon>Bacteria</taxon>
        <taxon>Pseudomonadati</taxon>
        <taxon>Bdellovibrionota</taxon>
        <taxon>Bacteriovoracia</taxon>
        <taxon>Bacteriovoracales</taxon>
        <taxon>Bacteriovoracaceae</taxon>
        <taxon>Peredibacter</taxon>
    </lineage>
</organism>
<keyword evidence="3" id="KW-1185">Reference proteome</keyword>
<sequence length="149" mass="16201">MIYVLILTAVFIGTLMPIQAGINAEFTRFLKHPYLVPIISLIVGTIGLSFLLLLQGVTMNDLKRVTEAPPYMFLGGILSAIFVTAAMIFIPKLGATTMIASYVTGQLVMSVIIDHYGLMNLTPQPINMTRILGVILLFAGLFLVVKKGT</sequence>
<dbReference type="AlphaFoldDB" id="A0AAX4HSZ5"/>
<dbReference type="InterPro" id="IPR006750">
    <property type="entry name" value="YdcZ"/>
</dbReference>
<proteinExistence type="predicted"/>